<gene>
    <name evidence="6" type="ORF">BLA29_009571</name>
</gene>
<dbReference type="Pfam" id="PF00005">
    <property type="entry name" value="ABC_tran"/>
    <property type="match status" value="1"/>
</dbReference>
<evidence type="ECO:0000256" key="2">
    <source>
        <dbReference type="ARBA" id="ARBA00022737"/>
    </source>
</evidence>
<proteinExistence type="predicted"/>
<protein>
    <recommendedName>
        <fullName evidence="5">ABC transporter domain-containing protein</fullName>
    </recommendedName>
</protein>
<keyword evidence="7" id="KW-1185">Reference proteome</keyword>
<dbReference type="EMBL" id="MUJZ01003181">
    <property type="protein sequence ID" value="OTF83564.1"/>
    <property type="molecule type" value="Genomic_DNA"/>
</dbReference>
<dbReference type="InterPro" id="IPR050173">
    <property type="entry name" value="ABC_transporter_C-like"/>
</dbReference>
<dbReference type="GO" id="GO:0016020">
    <property type="term" value="C:membrane"/>
    <property type="evidence" value="ECO:0007669"/>
    <property type="project" value="TreeGrafter"/>
</dbReference>
<evidence type="ECO:0000259" key="5">
    <source>
        <dbReference type="Pfam" id="PF00005"/>
    </source>
</evidence>
<dbReference type="GO" id="GO:0005524">
    <property type="term" value="F:ATP binding"/>
    <property type="evidence" value="ECO:0007669"/>
    <property type="project" value="UniProtKB-KW"/>
</dbReference>
<dbReference type="GO" id="GO:0042626">
    <property type="term" value="F:ATPase-coupled transmembrane transporter activity"/>
    <property type="evidence" value="ECO:0007669"/>
    <property type="project" value="TreeGrafter"/>
</dbReference>
<organism evidence="6 7">
    <name type="scientific">Euroglyphus maynei</name>
    <name type="common">Mayne's house dust mite</name>
    <dbReference type="NCBI Taxonomy" id="6958"/>
    <lineage>
        <taxon>Eukaryota</taxon>
        <taxon>Metazoa</taxon>
        <taxon>Ecdysozoa</taxon>
        <taxon>Arthropoda</taxon>
        <taxon>Chelicerata</taxon>
        <taxon>Arachnida</taxon>
        <taxon>Acari</taxon>
        <taxon>Acariformes</taxon>
        <taxon>Sarcoptiformes</taxon>
        <taxon>Astigmata</taxon>
        <taxon>Psoroptidia</taxon>
        <taxon>Analgoidea</taxon>
        <taxon>Pyroglyphidae</taxon>
        <taxon>Pyroglyphinae</taxon>
        <taxon>Euroglyphus</taxon>
    </lineage>
</organism>
<feature type="non-terminal residue" evidence="6">
    <location>
        <position position="100"/>
    </location>
</feature>
<evidence type="ECO:0000256" key="3">
    <source>
        <dbReference type="ARBA" id="ARBA00022741"/>
    </source>
</evidence>
<dbReference type="AlphaFoldDB" id="A0A1Y3BU84"/>
<comment type="subcellular location">
    <subcellularLocation>
        <location evidence="1">Endomembrane system</location>
        <topology evidence="1">Multi-pass membrane protein</topology>
    </subcellularLocation>
</comment>
<dbReference type="OrthoDB" id="10065830at2759"/>
<dbReference type="GO" id="GO:0012505">
    <property type="term" value="C:endomembrane system"/>
    <property type="evidence" value="ECO:0007669"/>
    <property type="project" value="UniProtKB-SubCell"/>
</dbReference>
<dbReference type="SUPFAM" id="SSF52540">
    <property type="entry name" value="P-loop containing nucleoside triphosphate hydrolases"/>
    <property type="match status" value="1"/>
</dbReference>
<evidence type="ECO:0000256" key="4">
    <source>
        <dbReference type="ARBA" id="ARBA00022840"/>
    </source>
</evidence>
<dbReference type="GO" id="GO:0016887">
    <property type="term" value="F:ATP hydrolysis activity"/>
    <property type="evidence" value="ECO:0007669"/>
    <property type="project" value="InterPro"/>
</dbReference>
<keyword evidence="3" id="KW-0547">Nucleotide-binding</keyword>
<keyword evidence="4" id="KW-0067">ATP-binding</keyword>
<dbReference type="PANTHER" id="PTHR24223:SF443">
    <property type="entry name" value="MULTIDRUG-RESISTANCE LIKE PROTEIN 1, ISOFORM I"/>
    <property type="match status" value="1"/>
</dbReference>
<dbReference type="Gene3D" id="3.40.50.300">
    <property type="entry name" value="P-loop containing nucleotide triphosphate hydrolases"/>
    <property type="match status" value="1"/>
</dbReference>
<reference evidence="6 7" key="1">
    <citation type="submission" date="2017-03" db="EMBL/GenBank/DDBJ databases">
        <title>Genome Survey of Euroglyphus maynei.</title>
        <authorList>
            <person name="Arlian L.G."/>
            <person name="Morgan M.S."/>
            <person name="Rider S.D."/>
        </authorList>
    </citation>
    <scope>NUCLEOTIDE SEQUENCE [LARGE SCALE GENOMIC DNA]</scope>
    <source>
        <strain evidence="6">Arlian Lab</strain>
        <tissue evidence="6">Whole body</tissue>
    </source>
</reference>
<evidence type="ECO:0000256" key="1">
    <source>
        <dbReference type="ARBA" id="ARBA00004127"/>
    </source>
</evidence>
<keyword evidence="2" id="KW-0677">Repeat</keyword>
<dbReference type="PANTHER" id="PTHR24223">
    <property type="entry name" value="ATP-BINDING CASSETTE SUB-FAMILY C"/>
    <property type="match status" value="1"/>
</dbReference>
<comment type="caution">
    <text evidence="6">The sequence shown here is derived from an EMBL/GenBank/DDBJ whole genome shotgun (WGS) entry which is preliminary data.</text>
</comment>
<dbReference type="InterPro" id="IPR027417">
    <property type="entry name" value="P-loop_NTPase"/>
</dbReference>
<evidence type="ECO:0000313" key="6">
    <source>
        <dbReference type="EMBL" id="OTF83564.1"/>
    </source>
</evidence>
<dbReference type="Proteomes" id="UP000194236">
    <property type="component" value="Unassembled WGS sequence"/>
</dbReference>
<feature type="domain" description="ABC transporter" evidence="5">
    <location>
        <begin position="5"/>
        <end position="98"/>
    </location>
</feature>
<accession>A0A1Y3BU84</accession>
<name>A0A1Y3BU84_EURMA</name>
<sequence>MNENSTKSKRIAYTPQEPWIQNNTVRDNILFNQPFNEQMYWNVIEACSLKPDLQVLTDSDQTEIGEKGINLSGGQKQRVSLARACYNDADIYLMDDPLSA</sequence>
<evidence type="ECO:0000313" key="7">
    <source>
        <dbReference type="Proteomes" id="UP000194236"/>
    </source>
</evidence>
<dbReference type="InterPro" id="IPR003439">
    <property type="entry name" value="ABC_transporter-like_ATP-bd"/>
</dbReference>